<name>A0AAD8Y565_9STRA</name>
<evidence type="ECO:0000259" key="3">
    <source>
        <dbReference type="PROSITE" id="PS50144"/>
    </source>
</evidence>
<dbReference type="Gene3D" id="3.30.710.10">
    <property type="entry name" value="Potassium Channel Kv1.1, Chain A"/>
    <property type="match status" value="1"/>
</dbReference>
<dbReference type="Proteomes" id="UP001224775">
    <property type="component" value="Unassembled WGS sequence"/>
</dbReference>
<organism evidence="5 6">
    <name type="scientific">Skeletonema marinoi</name>
    <dbReference type="NCBI Taxonomy" id="267567"/>
    <lineage>
        <taxon>Eukaryota</taxon>
        <taxon>Sar</taxon>
        <taxon>Stramenopiles</taxon>
        <taxon>Ochrophyta</taxon>
        <taxon>Bacillariophyta</taxon>
        <taxon>Coscinodiscophyceae</taxon>
        <taxon>Thalassiosirophycidae</taxon>
        <taxon>Thalassiosirales</taxon>
        <taxon>Skeletonemataceae</taxon>
        <taxon>Skeletonema</taxon>
        <taxon>Skeletonema marinoi-dohrnii complex</taxon>
    </lineage>
</organism>
<evidence type="ECO:0000259" key="4">
    <source>
        <dbReference type="PROSITE" id="PS50800"/>
    </source>
</evidence>
<dbReference type="PROSITE" id="PS50800">
    <property type="entry name" value="SAP"/>
    <property type="match status" value="1"/>
</dbReference>
<dbReference type="PANTHER" id="PTHR26379:SF187">
    <property type="entry name" value="OS07G0655300 PROTEIN"/>
    <property type="match status" value="1"/>
</dbReference>
<dbReference type="InterPro" id="IPR003034">
    <property type="entry name" value="SAP_dom"/>
</dbReference>
<dbReference type="Pfam" id="PF22486">
    <property type="entry name" value="MATH_2"/>
    <property type="match status" value="1"/>
</dbReference>
<feature type="region of interest" description="Disordered" evidence="1">
    <location>
        <begin position="1"/>
        <end position="21"/>
    </location>
</feature>
<evidence type="ECO:0000313" key="5">
    <source>
        <dbReference type="EMBL" id="KAK1739315.1"/>
    </source>
</evidence>
<gene>
    <name evidence="5" type="ORF">QTG54_009858</name>
</gene>
<dbReference type="InterPro" id="IPR011333">
    <property type="entry name" value="SKP1/BTB/POZ_sf"/>
</dbReference>
<sequence length="400" mass="44673">MAHLFTSSTTLEVGTPPPSTTRSSFNVLFHRFVDLSAERGQYVHSPEFEYNGRKWRLIVYPGGDSAASEGFVSVYLQLRSGESCEVDFGIFFQSGATGIKVSEKKTKYVFELPGSWGWRDFTKRSKILDNESLLDLNGTLAVVMSMTMKEERLSVQPFVPKNIFNDLMNGLLFDEDTADVCFEVGTTEVDEGNTVFHAHRLVLKKCTPMLSALFDSSNTLEGDEKMARAVITDVKPEVFRLLLANVYGRSMAEDDMKTHVKDIIDAADKYSIVNLKLGAEAAYVKSTKITVENAMDNLLYADALNLALLKEVVMDFLAENHDEAVKKVSFADVPGHLMKDLLVAFGMSKKEEEGKGNEKEEDFDVMRVSELRVKLDKMGLDVDGSREAMIEALRKSSKQS</sequence>
<dbReference type="SMART" id="SM00513">
    <property type="entry name" value="SAP"/>
    <property type="match status" value="1"/>
</dbReference>
<dbReference type="InterPro" id="IPR045005">
    <property type="entry name" value="BPM1-6"/>
</dbReference>
<evidence type="ECO:0000259" key="2">
    <source>
        <dbReference type="PROSITE" id="PS50097"/>
    </source>
</evidence>
<dbReference type="InterPro" id="IPR036361">
    <property type="entry name" value="SAP_dom_sf"/>
</dbReference>
<proteinExistence type="predicted"/>
<dbReference type="SMART" id="SM00225">
    <property type="entry name" value="BTB"/>
    <property type="match status" value="1"/>
</dbReference>
<dbReference type="SUPFAM" id="SSF49599">
    <property type="entry name" value="TRAF domain-like"/>
    <property type="match status" value="1"/>
</dbReference>
<evidence type="ECO:0000313" key="6">
    <source>
        <dbReference type="Proteomes" id="UP001224775"/>
    </source>
</evidence>
<dbReference type="InterPro" id="IPR000210">
    <property type="entry name" value="BTB/POZ_dom"/>
</dbReference>
<dbReference type="CDD" id="cd14733">
    <property type="entry name" value="BACK"/>
    <property type="match status" value="1"/>
</dbReference>
<dbReference type="SMART" id="SM00061">
    <property type="entry name" value="MATH"/>
    <property type="match status" value="1"/>
</dbReference>
<protein>
    <submittedName>
        <fullName evidence="5">BTB/POZ and MATH domain-containing protein</fullName>
    </submittedName>
</protein>
<dbReference type="Pfam" id="PF02037">
    <property type="entry name" value="SAP"/>
    <property type="match status" value="1"/>
</dbReference>
<dbReference type="InterPro" id="IPR002083">
    <property type="entry name" value="MATH/TRAF_dom"/>
</dbReference>
<dbReference type="PANTHER" id="PTHR26379">
    <property type="entry name" value="BTB/POZ AND MATH DOMAIN-CONTAINING PROTEIN 1"/>
    <property type="match status" value="1"/>
</dbReference>
<reference evidence="5" key="1">
    <citation type="submission" date="2023-06" db="EMBL/GenBank/DDBJ databases">
        <title>Survivors Of The Sea: Transcriptome response of Skeletonema marinoi to long-term dormancy.</title>
        <authorList>
            <person name="Pinder M.I.M."/>
            <person name="Kourtchenko O."/>
            <person name="Robertson E.K."/>
            <person name="Larsson T."/>
            <person name="Maumus F."/>
            <person name="Osuna-Cruz C.M."/>
            <person name="Vancaester E."/>
            <person name="Stenow R."/>
            <person name="Vandepoele K."/>
            <person name="Ploug H."/>
            <person name="Bruchert V."/>
            <person name="Godhe A."/>
            <person name="Topel M."/>
        </authorList>
    </citation>
    <scope>NUCLEOTIDE SEQUENCE</scope>
    <source>
        <strain evidence="5">R05AC</strain>
    </source>
</reference>
<feature type="domain" description="SAP" evidence="4">
    <location>
        <begin position="363"/>
        <end position="397"/>
    </location>
</feature>
<dbReference type="PROSITE" id="PS50097">
    <property type="entry name" value="BTB"/>
    <property type="match status" value="1"/>
</dbReference>
<dbReference type="PROSITE" id="PS50144">
    <property type="entry name" value="MATH"/>
    <property type="match status" value="1"/>
</dbReference>
<feature type="compositionally biased region" description="Polar residues" evidence="1">
    <location>
        <begin position="1"/>
        <end position="12"/>
    </location>
</feature>
<dbReference type="SUPFAM" id="SSF54695">
    <property type="entry name" value="POZ domain"/>
    <property type="match status" value="1"/>
</dbReference>
<dbReference type="InterPro" id="IPR008974">
    <property type="entry name" value="TRAF-like"/>
</dbReference>
<dbReference type="Pfam" id="PF00651">
    <property type="entry name" value="BTB"/>
    <property type="match status" value="1"/>
</dbReference>
<dbReference type="CDD" id="cd00121">
    <property type="entry name" value="MATH"/>
    <property type="match status" value="1"/>
</dbReference>
<comment type="caution">
    <text evidence="5">The sequence shown here is derived from an EMBL/GenBank/DDBJ whole genome shotgun (WGS) entry which is preliminary data.</text>
</comment>
<dbReference type="GO" id="GO:0016567">
    <property type="term" value="P:protein ubiquitination"/>
    <property type="evidence" value="ECO:0007669"/>
    <property type="project" value="InterPro"/>
</dbReference>
<dbReference type="Gene3D" id="2.60.210.10">
    <property type="entry name" value="Apoptosis, Tumor Necrosis Factor Receptor Associated Protein 2, Chain A"/>
    <property type="match status" value="1"/>
</dbReference>
<feature type="domain" description="BTB" evidence="2">
    <location>
        <begin position="178"/>
        <end position="255"/>
    </location>
</feature>
<dbReference type="Gene3D" id="1.10.720.30">
    <property type="entry name" value="SAP domain"/>
    <property type="match status" value="1"/>
</dbReference>
<evidence type="ECO:0000256" key="1">
    <source>
        <dbReference type="SAM" id="MobiDB-lite"/>
    </source>
</evidence>
<dbReference type="AlphaFoldDB" id="A0AAD8Y565"/>
<accession>A0AAD8Y565</accession>
<dbReference type="EMBL" id="JATAAI010000018">
    <property type="protein sequence ID" value="KAK1739315.1"/>
    <property type="molecule type" value="Genomic_DNA"/>
</dbReference>
<keyword evidence="6" id="KW-1185">Reference proteome</keyword>
<feature type="domain" description="MATH" evidence="3">
    <location>
        <begin position="22"/>
        <end position="146"/>
    </location>
</feature>